<protein>
    <submittedName>
        <fullName evidence="1">Uncharacterized protein</fullName>
    </submittedName>
</protein>
<sequence>MTRWDVYGDPDLEEQLAKHQGAPWDALRTLIRTLEWQADQAGWPLAYPWADTLRRATVEDADEVYGVVEYMIESRRDQVARILTVDWLPDVVL</sequence>
<name>A0A4R4TF40_9ACTN</name>
<dbReference type="PROSITE" id="PS00414">
    <property type="entry name" value="PROFILIN"/>
    <property type="match status" value="1"/>
</dbReference>
<dbReference type="AlphaFoldDB" id="A0A4R4TF40"/>
<evidence type="ECO:0000313" key="2">
    <source>
        <dbReference type="Proteomes" id="UP000295345"/>
    </source>
</evidence>
<proteinExistence type="predicted"/>
<comment type="caution">
    <text evidence="1">The sequence shown here is derived from an EMBL/GenBank/DDBJ whole genome shotgun (WGS) entry which is preliminary data.</text>
</comment>
<keyword evidence="2" id="KW-1185">Reference proteome</keyword>
<evidence type="ECO:0000313" key="1">
    <source>
        <dbReference type="EMBL" id="TDC73523.1"/>
    </source>
</evidence>
<accession>A0A4R4TF40</accession>
<dbReference type="OrthoDB" id="4247281at2"/>
<dbReference type="InterPro" id="IPR027310">
    <property type="entry name" value="Profilin_CS"/>
</dbReference>
<dbReference type="GO" id="GO:0003779">
    <property type="term" value="F:actin binding"/>
    <property type="evidence" value="ECO:0007669"/>
    <property type="project" value="InterPro"/>
</dbReference>
<dbReference type="EMBL" id="SMKI01000197">
    <property type="protein sequence ID" value="TDC73523.1"/>
    <property type="molecule type" value="Genomic_DNA"/>
</dbReference>
<dbReference type="RefSeq" id="WP_132819277.1">
    <property type="nucleotide sequence ID" value="NZ_SMKI01000197.1"/>
</dbReference>
<organism evidence="1 2">
    <name type="scientific">Streptomyces hainanensis</name>
    <dbReference type="NCBI Taxonomy" id="402648"/>
    <lineage>
        <taxon>Bacteria</taxon>
        <taxon>Bacillati</taxon>
        <taxon>Actinomycetota</taxon>
        <taxon>Actinomycetes</taxon>
        <taxon>Kitasatosporales</taxon>
        <taxon>Streptomycetaceae</taxon>
        <taxon>Streptomyces</taxon>
    </lineage>
</organism>
<dbReference type="Proteomes" id="UP000295345">
    <property type="component" value="Unassembled WGS sequence"/>
</dbReference>
<gene>
    <name evidence="1" type="ORF">E1283_18980</name>
</gene>
<reference evidence="1 2" key="1">
    <citation type="submission" date="2019-03" db="EMBL/GenBank/DDBJ databases">
        <title>Draft genome sequences of novel Actinobacteria.</title>
        <authorList>
            <person name="Sahin N."/>
            <person name="Ay H."/>
            <person name="Saygin H."/>
        </authorList>
    </citation>
    <scope>NUCLEOTIDE SEQUENCE [LARGE SCALE GENOMIC DNA]</scope>
    <source>
        <strain evidence="1 2">DSM 41900</strain>
    </source>
</reference>